<dbReference type="EMBL" id="AP012325">
    <property type="protein sequence ID" value="BAR01244.1"/>
    <property type="molecule type" value="Genomic_DNA"/>
</dbReference>
<dbReference type="Proteomes" id="UP000035061">
    <property type="component" value="Chromosome"/>
</dbReference>
<gene>
    <name evidence="1" type="ORF">BBCT_0276</name>
</gene>
<evidence type="ECO:0000313" key="2">
    <source>
        <dbReference type="Proteomes" id="UP000035061"/>
    </source>
</evidence>
<name>A0ABN5UZT0_9BIFI</name>
<keyword evidence="2" id="KW-1185">Reference proteome</keyword>
<organism evidence="1 2">
    <name type="scientific">Bifidobacterium catenulatum DSM 16992 = JCM 1194 = LMG 11043</name>
    <dbReference type="NCBI Taxonomy" id="566552"/>
    <lineage>
        <taxon>Bacteria</taxon>
        <taxon>Bacillati</taxon>
        <taxon>Actinomycetota</taxon>
        <taxon>Actinomycetes</taxon>
        <taxon>Bifidobacteriales</taxon>
        <taxon>Bifidobacteriaceae</taxon>
        <taxon>Bifidobacterium</taxon>
    </lineage>
</organism>
<sequence length="42" mass="4879">MRAMFIGIGVLVLASLFKRSAGKSRKNTHDFSFRDFFREDLL</sequence>
<evidence type="ECO:0000313" key="1">
    <source>
        <dbReference type="EMBL" id="BAR01244.1"/>
    </source>
</evidence>
<accession>A0ABN5UZT0</accession>
<proteinExistence type="predicted"/>
<protein>
    <submittedName>
        <fullName evidence="1">Uncharacterized protein</fullName>
    </submittedName>
</protein>
<reference evidence="1 2" key="1">
    <citation type="submission" date="2012-02" db="EMBL/GenBank/DDBJ databases">
        <title>Complete genome sequence of Bifidobacterium catenulatum JCM 1194.</title>
        <authorList>
            <person name="Toh H."/>
            <person name="Oshima K."/>
            <person name="Morita H."/>
            <person name="Hattori M."/>
        </authorList>
    </citation>
    <scope>NUCLEOTIDE SEQUENCE [LARGE SCALE GENOMIC DNA]</scope>
    <source>
        <strain evidence="1 2">JCM 1194</strain>
    </source>
</reference>